<comment type="similarity">
    <text evidence="2 6">Belongs to the adaptor complexes large subunit family.</text>
</comment>
<evidence type="ECO:0000256" key="4">
    <source>
        <dbReference type="ARBA" id="ARBA00022927"/>
    </source>
</evidence>
<dbReference type="Pfam" id="PF01602">
    <property type="entry name" value="Adaptin_N"/>
    <property type="match status" value="1"/>
</dbReference>
<evidence type="ECO:0000256" key="5">
    <source>
        <dbReference type="ARBA" id="ARBA00023136"/>
    </source>
</evidence>
<evidence type="ECO:0000256" key="3">
    <source>
        <dbReference type="ARBA" id="ARBA00022448"/>
    </source>
</evidence>
<sequence length="700" mass="80537">MSDQKVFARYKANEIVTDLQHFGVKKFKSNITRRKNALRKIIANLVLGNYGEMSLLFSELLKFWQIEDDLEVKRICHEYIRVIGALKPQQAREALPFIMDDFKSRDEKLQIMALRTLVLVPVKELSDQAFDCIISLVNHKSPPEQVTRTAIYALLDLDEIDHERVLGLSSILHDIVKAQSSSPEVIVAALHTLYSIHEKNANMEPFRIPLELAFDMLELLPELNEWNKATVLEVLTTSVVPQHYLDTHEMIELALPYLQQVNTYVVLNSLKFIMYLLNYVDVIKETLAEKLSNSVIALLDKPPELQFLVLRNVILLLLSRESSLLRLDISYFFIEYNDPIYIKDTKLECLYLLANKETLPRILEELEQYATDIDIQMSRKSVRAIGNLAVKLDEDSVHDCVAVLLDLLEFGVDYVVQEIISVFRNILRKYPNNFKANVTELVKHTEVVQEPESKNAMIWIITQYSDVIPNYLELFRVFSSNMFNETLEVQFSILNSAIKFFIRNPTKETEELCMDLLKGCTDHENNPDLRDKTLMYWRLLSLTRTSRISNAITFESLKSVLDGELPLIEMNTKLDPTVLEELELNIGTIVSIYLKPVSHIFRLNKTKLLPQSPILNPNKDLLPVVGNSFPPTGANRDRQNSESQSSTKSRKTAMMDDYDKPAEKINQLKGKRKSSSNNPSKLSRKPSTLLRKLSMKRPFS</sequence>
<evidence type="ECO:0000256" key="1">
    <source>
        <dbReference type="ARBA" id="ARBA00004308"/>
    </source>
</evidence>
<dbReference type="GO" id="GO:0012505">
    <property type="term" value="C:endomembrane system"/>
    <property type="evidence" value="ECO:0007669"/>
    <property type="project" value="UniProtKB-SubCell"/>
</dbReference>
<dbReference type="PIRSF" id="PIRSF002291">
    <property type="entry name" value="AP_complex_beta"/>
    <property type="match status" value="1"/>
</dbReference>
<dbReference type="InterPro" id="IPR016024">
    <property type="entry name" value="ARM-type_fold"/>
</dbReference>
<reference evidence="9 10" key="1">
    <citation type="journal article" date="2019" name="BMC Genomics">
        <title>Chromosome level assembly and comparative genome analysis confirm lager-brewing yeasts originated from a single hybridization.</title>
        <authorList>
            <person name="Salazar A.N."/>
            <person name="Gorter de Vries A.R."/>
            <person name="van den Broek M."/>
            <person name="Brouwers N."/>
            <person name="de la Torre Cortes P."/>
            <person name="Kuijpers N.G.A."/>
            <person name="Daran J.G."/>
            <person name="Abeel T."/>
        </authorList>
    </citation>
    <scope>NUCLEOTIDE SEQUENCE [LARGE SCALE GENOMIC DNA]</scope>
    <source>
        <strain evidence="9 10">CBS 1483</strain>
    </source>
</reference>
<evidence type="ECO:0000313" key="9">
    <source>
        <dbReference type="EMBL" id="QID80463.1"/>
    </source>
</evidence>
<dbReference type="SUPFAM" id="SSF48371">
    <property type="entry name" value="ARM repeat"/>
    <property type="match status" value="1"/>
</dbReference>
<organism evidence="9 10">
    <name type="scientific">Saccharomyces pastorianus</name>
    <name type="common">Lager yeast</name>
    <name type="synonym">Saccharomyces cerevisiae x Saccharomyces eubayanus</name>
    <dbReference type="NCBI Taxonomy" id="27292"/>
    <lineage>
        <taxon>Eukaryota</taxon>
        <taxon>Fungi</taxon>
        <taxon>Dikarya</taxon>
        <taxon>Ascomycota</taxon>
        <taxon>Saccharomycotina</taxon>
        <taxon>Saccharomycetes</taxon>
        <taxon>Saccharomycetales</taxon>
        <taxon>Saccharomycetaceae</taxon>
        <taxon>Saccharomyces</taxon>
    </lineage>
</organism>
<accession>A0A6C1DV24</accession>
<gene>
    <name evidence="9" type="primary">APL1_1</name>
    <name evidence="9" type="ORF">GRS66_002795</name>
</gene>
<dbReference type="Proteomes" id="UP000501346">
    <property type="component" value="Chromosome ScX-SeX"/>
</dbReference>
<dbReference type="InterPro" id="IPR026739">
    <property type="entry name" value="AP_beta"/>
</dbReference>
<comment type="function">
    <text evidence="6">Adaptins are components of the adaptor complexes which link clathrin to receptors in coated vesicles. Clathrin-associated protein complexes are believed to interact with the cytoplasmic tails of membrane proteins, leading to their selection and concentration.</text>
</comment>
<feature type="region of interest" description="Disordered" evidence="7">
    <location>
        <begin position="625"/>
        <end position="700"/>
    </location>
</feature>
<dbReference type="Gene3D" id="1.25.10.10">
    <property type="entry name" value="Leucine-rich Repeat Variant"/>
    <property type="match status" value="1"/>
</dbReference>
<name>A0A6C1DV24_SACPS</name>
<protein>
    <recommendedName>
        <fullName evidence="6">AP complex subunit beta</fullName>
    </recommendedName>
</protein>
<evidence type="ECO:0000259" key="8">
    <source>
        <dbReference type="Pfam" id="PF01602"/>
    </source>
</evidence>
<dbReference type="GO" id="GO:0030276">
    <property type="term" value="F:clathrin binding"/>
    <property type="evidence" value="ECO:0007669"/>
    <property type="project" value="InterPro"/>
</dbReference>
<keyword evidence="4 6" id="KW-0653">Protein transport</keyword>
<proteinExistence type="inferred from homology"/>
<dbReference type="OrthoDB" id="10254310at2759"/>
<dbReference type="PANTHER" id="PTHR11134">
    <property type="entry name" value="ADAPTOR COMPLEX SUBUNIT BETA FAMILY MEMBER"/>
    <property type="match status" value="1"/>
</dbReference>
<feature type="domain" description="Clathrin/coatomer adaptor adaptin-like N-terminal" evidence="8">
    <location>
        <begin position="13"/>
        <end position="543"/>
    </location>
</feature>
<dbReference type="InterPro" id="IPR011989">
    <property type="entry name" value="ARM-like"/>
</dbReference>
<dbReference type="FunFam" id="1.25.10.10:FF:000557">
    <property type="entry name" value="AP complex subunit beta"/>
    <property type="match status" value="1"/>
</dbReference>
<dbReference type="InterPro" id="IPR002553">
    <property type="entry name" value="Clathrin/coatomer_adapt-like_N"/>
</dbReference>
<dbReference type="AlphaFoldDB" id="A0A6C1DV24"/>
<dbReference type="GO" id="GO:0030117">
    <property type="term" value="C:membrane coat"/>
    <property type="evidence" value="ECO:0007669"/>
    <property type="project" value="InterPro"/>
</dbReference>
<dbReference type="GO" id="GO:0016192">
    <property type="term" value="P:vesicle-mediated transport"/>
    <property type="evidence" value="ECO:0007669"/>
    <property type="project" value="InterPro"/>
</dbReference>
<dbReference type="InterPro" id="IPR016342">
    <property type="entry name" value="AP_complex_bsu_1_2_4"/>
</dbReference>
<dbReference type="GO" id="GO:0006886">
    <property type="term" value="P:intracellular protein transport"/>
    <property type="evidence" value="ECO:0007669"/>
    <property type="project" value="InterPro"/>
</dbReference>
<dbReference type="EMBL" id="CP048991">
    <property type="protein sequence ID" value="QID80463.1"/>
    <property type="molecule type" value="Genomic_DNA"/>
</dbReference>
<evidence type="ECO:0000256" key="7">
    <source>
        <dbReference type="SAM" id="MobiDB-lite"/>
    </source>
</evidence>
<evidence type="ECO:0000256" key="2">
    <source>
        <dbReference type="ARBA" id="ARBA00006613"/>
    </source>
</evidence>
<evidence type="ECO:0000313" key="10">
    <source>
        <dbReference type="Proteomes" id="UP000501346"/>
    </source>
</evidence>
<keyword evidence="10" id="KW-1185">Reference proteome</keyword>
<comment type="subcellular location">
    <subcellularLocation>
        <location evidence="1">Endomembrane system</location>
    </subcellularLocation>
</comment>
<keyword evidence="5 6" id="KW-0472">Membrane</keyword>
<keyword evidence="3 6" id="KW-0813">Transport</keyword>
<evidence type="ECO:0000256" key="6">
    <source>
        <dbReference type="PIRNR" id="PIRNR002291"/>
    </source>
</evidence>
<feature type="compositionally biased region" description="Basic and acidic residues" evidence="7">
    <location>
        <begin position="653"/>
        <end position="663"/>
    </location>
</feature>